<evidence type="ECO:0000256" key="3">
    <source>
        <dbReference type="ARBA" id="ARBA00022729"/>
    </source>
</evidence>
<keyword evidence="4" id="KW-1133">Transmembrane helix</keyword>
<dbReference type="InterPro" id="IPR051836">
    <property type="entry name" value="Kremen_rcpt"/>
</dbReference>
<dbReference type="STRING" id="177199.A0A420YMS3"/>
<protein>
    <recommendedName>
        <fullName evidence="9">WSC domain-containing protein</fullName>
    </recommendedName>
</protein>
<dbReference type="AlphaFoldDB" id="A0A420YMS3"/>
<proteinExistence type="predicted"/>
<keyword evidence="6" id="KW-0325">Glycoprotein</keyword>
<evidence type="ECO:0000256" key="6">
    <source>
        <dbReference type="ARBA" id="ARBA00023180"/>
    </source>
</evidence>
<dbReference type="GO" id="GO:0005886">
    <property type="term" value="C:plasma membrane"/>
    <property type="evidence" value="ECO:0007669"/>
    <property type="project" value="TreeGrafter"/>
</dbReference>
<evidence type="ECO:0000313" key="10">
    <source>
        <dbReference type="EMBL" id="RKU49105.1"/>
    </source>
</evidence>
<dbReference type="PANTHER" id="PTHR24269:SF16">
    <property type="entry name" value="PROTEIN SLG1"/>
    <property type="match status" value="1"/>
</dbReference>
<keyword evidence="5" id="KW-0472">Membrane</keyword>
<reference evidence="10 11" key="1">
    <citation type="submission" date="2018-08" db="EMBL/GenBank/DDBJ databases">
        <title>Draft genome of the lignicolous fungus Coniochaeta pulveracea.</title>
        <authorList>
            <person name="Borstlap C.J."/>
            <person name="De Witt R.N."/>
            <person name="Botha A."/>
            <person name="Volschenk H."/>
        </authorList>
    </citation>
    <scope>NUCLEOTIDE SEQUENCE [LARGE SCALE GENOMIC DNA]</scope>
    <source>
        <strain evidence="10 11">CAB683</strain>
    </source>
</reference>
<evidence type="ECO:0000256" key="1">
    <source>
        <dbReference type="ARBA" id="ARBA00004167"/>
    </source>
</evidence>
<organism evidence="10 11">
    <name type="scientific">Coniochaeta pulveracea</name>
    <dbReference type="NCBI Taxonomy" id="177199"/>
    <lineage>
        <taxon>Eukaryota</taxon>
        <taxon>Fungi</taxon>
        <taxon>Dikarya</taxon>
        <taxon>Ascomycota</taxon>
        <taxon>Pezizomycotina</taxon>
        <taxon>Sordariomycetes</taxon>
        <taxon>Sordariomycetidae</taxon>
        <taxon>Coniochaetales</taxon>
        <taxon>Coniochaetaceae</taxon>
        <taxon>Coniochaeta</taxon>
    </lineage>
</organism>
<evidence type="ECO:0000256" key="8">
    <source>
        <dbReference type="SAM" id="SignalP"/>
    </source>
</evidence>
<keyword evidence="3 8" id="KW-0732">Signal</keyword>
<evidence type="ECO:0000259" key="9">
    <source>
        <dbReference type="PROSITE" id="PS51212"/>
    </source>
</evidence>
<comment type="caution">
    <text evidence="10">The sequence shown here is derived from an EMBL/GenBank/DDBJ whole genome shotgun (WGS) entry which is preliminary data.</text>
</comment>
<evidence type="ECO:0000256" key="4">
    <source>
        <dbReference type="ARBA" id="ARBA00022989"/>
    </source>
</evidence>
<feature type="signal peptide" evidence="8">
    <location>
        <begin position="1"/>
        <end position="23"/>
    </location>
</feature>
<accession>A0A420YMS3</accession>
<dbReference type="Pfam" id="PF25486">
    <property type="entry name" value="DUF7909"/>
    <property type="match status" value="1"/>
</dbReference>
<dbReference type="Proteomes" id="UP000275385">
    <property type="component" value="Unassembled WGS sequence"/>
</dbReference>
<dbReference type="PROSITE" id="PS51212">
    <property type="entry name" value="WSC"/>
    <property type="match status" value="1"/>
</dbReference>
<gene>
    <name evidence="10" type="ORF">DL546_006595</name>
</gene>
<dbReference type="EMBL" id="QVQW01000002">
    <property type="protein sequence ID" value="RKU49105.1"/>
    <property type="molecule type" value="Genomic_DNA"/>
</dbReference>
<dbReference type="Pfam" id="PF01822">
    <property type="entry name" value="WSC"/>
    <property type="match status" value="1"/>
</dbReference>
<evidence type="ECO:0000256" key="5">
    <source>
        <dbReference type="ARBA" id="ARBA00023136"/>
    </source>
</evidence>
<dbReference type="OrthoDB" id="5985073at2759"/>
<comment type="subcellular location">
    <subcellularLocation>
        <location evidence="1">Membrane</location>
        <topology evidence="1">Single-pass membrane protein</topology>
    </subcellularLocation>
</comment>
<keyword evidence="2" id="KW-0812">Transmembrane</keyword>
<dbReference type="SMART" id="SM00321">
    <property type="entry name" value="WSC"/>
    <property type="match status" value="1"/>
</dbReference>
<evidence type="ECO:0000256" key="2">
    <source>
        <dbReference type="ARBA" id="ARBA00022692"/>
    </source>
</evidence>
<name>A0A420YMS3_9PEZI</name>
<evidence type="ECO:0000256" key="7">
    <source>
        <dbReference type="SAM" id="MobiDB-lite"/>
    </source>
</evidence>
<feature type="region of interest" description="Disordered" evidence="7">
    <location>
        <begin position="195"/>
        <end position="243"/>
    </location>
</feature>
<dbReference type="InterPro" id="IPR057231">
    <property type="entry name" value="DUF7909"/>
</dbReference>
<dbReference type="PANTHER" id="PTHR24269">
    <property type="entry name" value="KREMEN PROTEIN"/>
    <property type="match status" value="1"/>
</dbReference>
<sequence length="364" mass="38559">MASIQMNQFRGAFFTALLAVSSACTIPAAPPSNTISSPFRVQIQNASYPEVDNLFMNLLLAGGGDQHLYVGPVGVPTSDLMLDQGFLTRGSLHAVLGGEFSAIDNTVKMFMTDRGDPRATFSPTYACNPVTDALQLELRFVGKQNDVPGGWICVRPTYDDAHEFRYYPPGDTKNDPNKFCIKVTLVAVPATSSSSSSILSTSSASSTSSHPVTSSTATTSSTTKTSTSSSATSSASSAPPPYTDMTSRGFAFVGCAPEERTVQPPDNASRTLPVLYATDSMTNELCMSYCRSNGYSYAGTEYRRECWCGNSYAATRQPGTTRASLAGCASTCMGNTTQICGGSSWLSLYRACAVGAPCTNAQFT</sequence>
<keyword evidence="11" id="KW-1185">Reference proteome</keyword>
<evidence type="ECO:0000313" key="11">
    <source>
        <dbReference type="Proteomes" id="UP000275385"/>
    </source>
</evidence>
<feature type="domain" description="WSC" evidence="9">
    <location>
        <begin position="249"/>
        <end position="352"/>
    </location>
</feature>
<feature type="compositionally biased region" description="Low complexity" evidence="7">
    <location>
        <begin position="195"/>
        <end position="237"/>
    </location>
</feature>
<feature type="chain" id="PRO_5019043816" description="WSC domain-containing protein" evidence="8">
    <location>
        <begin position="24"/>
        <end position="364"/>
    </location>
</feature>
<dbReference type="InterPro" id="IPR002889">
    <property type="entry name" value="WSC_carb-bd"/>
</dbReference>